<comment type="similarity">
    <text evidence="10">Belongs to the PlsY family.</text>
</comment>
<keyword evidence="1 10" id="KW-1003">Cell membrane</keyword>
<feature type="transmembrane region" description="Helical" evidence="10">
    <location>
        <begin position="146"/>
        <end position="168"/>
    </location>
</feature>
<keyword evidence="7 10" id="KW-0472">Membrane</keyword>
<feature type="transmembrane region" description="Helical" evidence="10">
    <location>
        <begin position="86"/>
        <end position="106"/>
    </location>
</feature>
<evidence type="ECO:0000256" key="9">
    <source>
        <dbReference type="ARBA" id="ARBA00023264"/>
    </source>
</evidence>
<keyword evidence="4 10" id="KW-0812">Transmembrane</keyword>
<reference evidence="11 12" key="1">
    <citation type="submission" date="2019-11" db="EMBL/GenBank/DDBJ databases">
        <title>Complete genome sequence of Spiroplasma tabanidicola TAUS-1 (DSM 22603).</title>
        <authorList>
            <person name="Huang C.-T."/>
            <person name="Lin Y.-C."/>
            <person name="Kuo C.-H."/>
        </authorList>
    </citation>
    <scope>NUCLEOTIDE SEQUENCE [LARGE SCALE GENOMIC DNA]</scope>
    <source>
        <strain evidence="11 12">TAUS-1</strain>
    </source>
</reference>
<proteinExistence type="inferred from homology"/>
<comment type="subcellular location">
    <subcellularLocation>
        <location evidence="10">Cell membrane</location>
        <topology evidence="10">Multi-pass membrane protein</topology>
    </subcellularLocation>
</comment>
<name>A0A6I6CD81_9MOLU</name>
<evidence type="ECO:0000313" key="12">
    <source>
        <dbReference type="Proteomes" id="UP000424468"/>
    </source>
</evidence>
<organism evidence="11 12">
    <name type="scientific">Spiroplasma tabanidicola</name>
    <dbReference type="NCBI Taxonomy" id="324079"/>
    <lineage>
        <taxon>Bacteria</taxon>
        <taxon>Bacillati</taxon>
        <taxon>Mycoplasmatota</taxon>
        <taxon>Mollicutes</taxon>
        <taxon>Entomoplasmatales</taxon>
        <taxon>Spiroplasmataceae</taxon>
        <taxon>Spiroplasma</taxon>
    </lineage>
</organism>
<comment type="catalytic activity">
    <reaction evidence="10">
        <text>an acyl phosphate + sn-glycerol 3-phosphate = a 1-acyl-sn-glycero-3-phosphate + phosphate</text>
        <dbReference type="Rhea" id="RHEA:34075"/>
        <dbReference type="ChEBI" id="CHEBI:43474"/>
        <dbReference type="ChEBI" id="CHEBI:57597"/>
        <dbReference type="ChEBI" id="CHEBI:57970"/>
        <dbReference type="ChEBI" id="CHEBI:59918"/>
        <dbReference type="EC" id="2.3.1.275"/>
    </reaction>
</comment>
<evidence type="ECO:0000256" key="10">
    <source>
        <dbReference type="HAMAP-Rule" id="MF_01043"/>
    </source>
</evidence>
<keyword evidence="11" id="KW-0012">Acyltransferase</keyword>
<keyword evidence="2 10" id="KW-0444">Lipid biosynthesis</keyword>
<evidence type="ECO:0000256" key="4">
    <source>
        <dbReference type="ARBA" id="ARBA00022692"/>
    </source>
</evidence>
<dbReference type="AlphaFoldDB" id="A0A6I6CD81"/>
<comment type="subunit">
    <text evidence="10">Probably interacts with PlsX.</text>
</comment>
<dbReference type="EC" id="2.3.1.275" evidence="10"/>
<feature type="transmembrane region" description="Helical" evidence="10">
    <location>
        <begin position="6"/>
        <end position="26"/>
    </location>
</feature>
<evidence type="ECO:0000313" key="11">
    <source>
        <dbReference type="EMBL" id="QGS51934.1"/>
    </source>
</evidence>
<keyword evidence="9 10" id="KW-1208">Phospholipid metabolism</keyword>
<comment type="pathway">
    <text evidence="10">Lipid metabolism; phospholipid metabolism.</text>
</comment>
<feature type="transmembrane region" description="Helical" evidence="10">
    <location>
        <begin position="118"/>
        <end position="140"/>
    </location>
</feature>
<evidence type="ECO:0000256" key="3">
    <source>
        <dbReference type="ARBA" id="ARBA00022679"/>
    </source>
</evidence>
<dbReference type="PANTHER" id="PTHR30309">
    <property type="entry name" value="INNER MEMBRANE PROTEIN YGIH"/>
    <property type="match status" value="1"/>
</dbReference>
<sequence>MYVIGTVLASIIGYLIGSFSFSIMIVKLKTKEDIRNFGSKNAGATNASRKLGKKWGILIMLLDASKVFITAFVALIFTYIPNEAFQYTSFYIPGFFALIGHCFPIYYKFKGGKAVSCFLGLTALINWAICLIFFFVWVILILTFRIVSVSSIFSSLFALVAIWIPVFSGVNSMELNNDQWLKGMSFFEPLWGTFKGKLVWMNSLHTHGSRINYAESFLEICIIITLSSFILIFRHKDNIIKLINKKETTLFSFKKQKATS</sequence>
<evidence type="ECO:0000256" key="7">
    <source>
        <dbReference type="ARBA" id="ARBA00023136"/>
    </source>
</evidence>
<dbReference type="EMBL" id="CP046276">
    <property type="protein sequence ID" value="QGS51934.1"/>
    <property type="molecule type" value="Genomic_DNA"/>
</dbReference>
<protein>
    <recommendedName>
        <fullName evidence="10">Glycerol-3-phosphate acyltransferase</fullName>
    </recommendedName>
    <alternativeName>
        <fullName evidence="10">Acyl-PO4 G3P acyltransferase</fullName>
    </alternativeName>
    <alternativeName>
        <fullName evidence="10">Acyl-phosphate--glycerol-3-phosphate acyltransferase</fullName>
    </alternativeName>
    <alternativeName>
        <fullName evidence="10">G3P acyltransferase</fullName>
        <shortName evidence="10">GPAT</shortName>
        <ecNumber evidence="10">2.3.1.275</ecNumber>
    </alternativeName>
    <alternativeName>
        <fullName evidence="10">Lysophosphatidic acid synthase</fullName>
        <shortName evidence="10">LPA synthase</shortName>
    </alternativeName>
</protein>
<keyword evidence="5 10" id="KW-1133">Transmembrane helix</keyword>
<dbReference type="OrthoDB" id="9777124at2"/>
<dbReference type="GO" id="GO:0008654">
    <property type="term" value="P:phospholipid biosynthetic process"/>
    <property type="evidence" value="ECO:0007669"/>
    <property type="project" value="UniProtKB-UniRule"/>
</dbReference>
<gene>
    <name evidence="10 11" type="primary">plsY</name>
    <name evidence="11" type="ORF">STABA_v1c05710</name>
</gene>
<evidence type="ECO:0000256" key="8">
    <source>
        <dbReference type="ARBA" id="ARBA00023209"/>
    </source>
</evidence>
<keyword evidence="8 10" id="KW-0594">Phospholipid biosynthesis</keyword>
<dbReference type="GO" id="GO:0005886">
    <property type="term" value="C:plasma membrane"/>
    <property type="evidence" value="ECO:0007669"/>
    <property type="project" value="UniProtKB-SubCell"/>
</dbReference>
<evidence type="ECO:0000256" key="1">
    <source>
        <dbReference type="ARBA" id="ARBA00022475"/>
    </source>
</evidence>
<evidence type="ECO:0000256" key="5">
    <source>
        <dbReference type="ARBA" id="ARBA00022989"/>
    </source>
</evidence>
<dbReference type="SMART" id="SM01207">
    <property type="entry name" value="G3P_acyltransf"/>
    <property type="match status" value="1"/>
</dbReference>
<accession>A0A6I6CD81</accession>
<dbReference type="HAMAP" id="MF_01043">
    <property type="entry name" value="PlsY"/>
    <property type="match status" value="1"/>
</dbReference>
<dbReference type="NCBIfam" id="TIGR00023">
    <property type="entry name" value="glycerol-3-phosphate 1-O-acyltransferase PlsY"/>
    <property type="match status" value="1"/>
</dbReference>
<dbReference type="Proteomes" id="UP000424468">
    <property type="component" value="Chromosome"/>
</dbReference>
<dbReference type="GO" id="GO:0043772">
    <property type="term" value="F:acyl-phosphate glycerol-3-phosphate acyltransferase activity"/>
    <property type="evidence" value="ECO:0007669"/>
    <property type="project" value="UniProtKB-UniRule"/>
</dbReference>
<keyword evidence="3 10" id="KW-0808">Transferase</keyword>
<keyword evidence="12" id="KW-1185">Reference proteome</keyword>
<dbReference type="PANTHER" id="PTHR30309:SF0">
    <property type="entry name" value="GLYCEROL-3-PHOSPHATE ACYLTRANSFERASE-RELATED"/>
    <property type="match status" value="1"/>
</dbReference>
<evidence type="ECO:0000256" key="2">
    <source>
        <dbReference type="ARBA" id="ARBA00022516"/>
    </source>
</evidence>
<evidence type="ECO:0000256" key="6">
    <source>
        <dbReference type="ARBA" id="ARBA00023098"/>
    </source>
</evidence>
<dbReference type="RefSeq" id="WP_156006390.1">
    <property type="nucleotide sequence ID" value="NZ_CP046276.1"/>
</dbReference>
<feature type="transmembrane region" description="Helical" evidence="10">
    <location>
        <begin position="213"/>
        <end position="233"/>
    </location>
</feature>
<dbReference type="KEGG" id="stab:STABA_v1c05710"/>
<dbReference type="InterPro" id="IPR003811">
    <property type="entry name" value="G3P_acylTferase_PlsY"/>
</dbReference>
<dbReference type="UniPathway" id="UPA00085"/>
<dbReference type="Pfam" id="PF02660">
    <property type="entry name" value="G3P_acyltransf"/>
    <property type="match status" value="1"/>
</dbReference>
<comment type="function">
    <text evidence="10">Catalyzes the transfer of an acyl group from acyl-phosphate (acyl-PO(4)) to glycerol-3-phosphate (G3P) to form lysophosphatidic acid (LPA). This enzyme utilizes acyl-phosphate as fatty acyl donor, but not acyl-CoA or acyl-ACP.</text>
</comment>
<keyword evidence="6 10" id="KW-0443">Lipid metabolism</keyword>
<feature type="transmembrane region" description="Helical" evidence="10">
    <location>
        <begin position="55"/>
        <end position="80"/>
    </location>
</feature>